<comment type="caution">
    <text evidence="2">The sequence shown here is derived from an EMBL/GenBank/DDBJ whole genome shotgun (WGS) entry which is preliminary data.</text>
</comment>
<evidence type="ECO:0000256" key="1">
    <source>
        <dbReference type="SAM" id="MobiDB-lite"/>
    </source>
</evidence>
<gene>
    <name evidence="2" type="ORF">PCASD_07093</name>
</gene>
<feature type="region of interest" description="Disordered" evidence="1">
    <location>
        <begin position="1"/>
        <end position="20"/>
    </location>
</feature>
<evidence type="ECO:0000313" key="3">
    <source>
        <dbReference type="Proteomes" id="UP000235392"/>
    </source>
</evidence>
<name>A0A2N5V6Q4_9BASI</name>
<protein>
    <submittedName>
        <fullName evidence="2">Uncharacterized protein</fullName>
    </submittedName>
</protein>
<dbReference type="AlphaFoldDB" id="A0A2N5V6Q4"/>
<dbReference type="Proteomes" id="UP000235392">
    <property type="component" value="Unassembled WGS sequence"/>
</dbReference>
<reference evidence="2 3" key="1">
    <citation type="submission" date="2017-11" db="EMBL/GenBank/DDBJ databases">
        <title>De novo assembly and phasing of dikaryotic genomes from two isolates of Puccinia coronata f. sp. avenae, the causal agent of oat crown rust.</title>
        <authorList>
            <person name="Miller M.E."/>
            <person name="Zhang Y."/>
            <person name="Omidvar V."/>
            <person name="Sperschneider J."/>
            <person name="Schwessinger B."/>
            <person name="Raley C."/>
            <person name="Palmer J.M."/>
            <person name="Garnica D."/>
            <person name="Upadhyaya N."/>
            <person name="Rathjen J."/>
            <person name="Taylor J.M."/>
            <person name="Park R.F."/>
            <person name="Dodds P.N."/>
            <person name="Hirsch C.D."/>
            <person name="Kianian S.F."/>
            <person name="Figueroa M."/>
        </authorList>
    </citation>
    <scope>NUCLEOTIDE SEQUENCE [LARGE SCALE GENOMIC DNA]</scope>
    <source>
        <strain evidence="2">12SD80</strain>
    </source>
</reference>
<accession>A0A2N5V6Q4</accession>
<dbReference type="EMBL" id="PGCI01000046">
    <property type="protein sequence ID" value="PLW45685.1"/>
    <property type="molecule type" value="Genomic_DNA"/>
</dbReference>
<proteinExistence type="predicted"/>
<sequence>MLNDPNPMLIESPEVDHEGRSFERQHDGLTGTFQWQPRRPQDPVHVAVITNTSPYLTATFSFILRDQNTGRYLLGPEIYPEQSVRIKVHPDVATGIKWHIGRFRQMPPDPEARSSSLPGNW</sequence>
<organism evidence="2 3">
    <name type="scientific">Puccinia coronata f. sp. avenae</name>
    <dbReference type="NCBI Taxonomy" id="200324"/>
    <lineage>
        <taxon>Eukaryota</taxon>
        <taxon>Fungi</taxon>
        <taxon>Dikarya</taxon>
        <taxon>Basidiomycota</taxon>
        <taxon>Pucciniomycotina</taxon>
        <taxon>Pucciniomycetes</taxon>
        <taxon>Pucciniales</taxon>
        <taxon>Pucciniaceae</taxon>
        <taxon>Puccinia</taxon>
    </lineage>
</organism>
<evidence type="ECO:0000313" key="2">
    <source>
        <dbReference type="EMBL" id="PLW45685.1"/>
    </source>
</evidence>